<evidence type="ECO:0000256" key="11">
    <source>
        <dbReference type="SAM" id="Phobius"/>
    </source>
</evidence>
<feature type="region of interest" description="Disordered" evidence="10">
    <location>
        <begin position="463"/>
        <end position="536"/>
    </location>
</feature>
<dbReference type="Proteomes" id="UP001642483">
    <property type="component" value="Unassembled WGS sequence"/>
</dbReference>
<evidence type="ECO:0000256" key="5">
    <source>
        <dbReference type="ARBA" id="ARBA00023040"/>
    </source>
</evidence>
<dbReference type="InterPro" id="IPR017452">
    <property type="entry name" value="GPCR_Rhodpsn_7TM"/>
</dbReference>
<keyword evidence="8" id="KW-0325">Glycoprotein</keyword>
<feature type="transmembrane region" description="Helical" evidence="11">
    <location>
        <begin position="132"/>
        <end position="156"/>
    </location>
</feature>
<evidence type="ECO:0000256" key="8">
    <source>
        <dbReference type="ARBA" id="ARBA00023180"/>
    </source>
</evidence>
<dbReference type="PANTHER" id="PTHR24246:SF27">
    <property type="entry name" value="ADENOSINE RECEPTOR, ISOFORM A"/>
    <property type="match status" value="1"/>
</dbReference>
<keyword evidence="3 11" id="KW-0812">Transmembrane</keyword>
<dbReference type="Gene3D" id="1.20.1070.10">
    <property type="entry name" value="Rhodopsin 7-helix transmembrane proteins"/>
    <property type="match status" value="1"/>
</dbReference>
<keyword evidence="6 11" id="KW-0472">Membrane</keyword>
<evidence type="ECO:0000256" key="7">
    <source>
        <dbReference type="ARBA" id="ARBA00023170"/>
    </source>
</evidence>
<organism evidence="14 15">
    <name type="scientific">Clavelina lepadiformis</name>
    <name type="common">Light-bulb sea squirt</name>
    <name type="synonym">Ascidia lepadiformis</name>
    <dbReference type="NCBI Taxonomy" id="159417"/>
    <lineage>
        <taxon>Eukaryota</taxon>
        <taxon>Metazoa</taxon>
        <taxon>Chordata</taxon>
        <taxon>Tunicata</taxon>
        <taxon>Ascidiacea</taxon>
        <taxon>Aplousobranchia</taxon>
        <taxon>Clavelinidae</taxon>
        <taxon>Clavelina</taxon>
    </lineage>
</organism>
<comment type="subcellular location">
    <subcellularLocation>
        <location evidence="1">Cell membrane</location>
        <topology evidence="1">Multi-pass membrane protein</topology>
    </subcellularLocation>
</comment>
<dbReference type="PROSITE" id="PS50262">
    <property type="entry name" value="G_PROTEIN_RECEP_F1_2"/>
    <property type="match status" value="1"/>
</dbReference>
<keyword evidence="7" id="KW-0675">Receptor</keyword>
<dbReference type="InterPro" id="IPR000276">
    <property type="entry name" value="GPCR_Rhodpsn"/>
</dbReference>
<dbReference type="SUPFAM" id="SSF81321">
    <property type="entry name" value="Family A G protein-coupled receptor-like"/>
    <property type="match status" value="1"/>
</dbReference>
<feature type="chain" id="PRO_5047160686" description="G-protein coupled receptors family 1 profile domain-containing protein" evidence="12">
    <location>
        <begin position="19"/>
        <end position="536"/>
    </location>
</feature>
<dbReference type="Pfam" id="PF00001">
    <property type="entry name" value="7tm_1"/>
    <property type="match status" value="1"/>
</dbReference>
<evidence type="ECO:0000256" key="4">
    <source>
        <dbReference type="ARBA" id="ARBA00022989"/>
    </source>
</evidence>
<evidence type="ECO:0000256" key="10">
    <source>
        <dbReference type="SAM" id="MobiDB-lite"/>
    </source>
</evidence>
<evidence type="ECO:0000313" key="14">
    <source>
        <dbReference type="EMBL" id="CAK8683006.1"/>
    </source>
</evidence>
<feature type="compositionally biased region" description="Polar residues" evidence="10">
    <location>
        <begin position="494"/>
        <end position="530"/>
    </location>
</feature>
<gene>
    <name evidence="14" type="ORF">CVLEPA_LOCUS14124</name>
</gene>
<evidence type="ECO:0000256" key="2">
    <source>
        <dbReference type="ARBA" id="ARBA00022475"/>
    </source>
</evidence>
<evidence type="ECO:0000256" key="12">
    <source>
        <dbReference type="SAM" id="SignalP"/>
    </source>
</evidence>
<keyword evidence="15" id="KW-1185">Reference proteome</keyword>
<keyword evidence="9" id="KW-0807">Transducer</keyword>
<feature type="transmembrane region" description="Helical" evidence="11">
    <location>
        <begin position="313"/>
        <end position="337"/>
    </location>
</feature>
<keyword evidence="5" id="KW-0297">G-protein coupled receptor</keyword>
<dbReference type="PANTHER" id="PTHR24246">
    <property type="entry name" value="OLFACTORY RECEPTOR AND ADENOSINE RECEPTOR"/>
    <property type="match status" value="1"/>
</dbReference>
<evidence type="ECO:0000256" key="1">
    <source>
        <dbReference type="ARBA" id="ARBA00004651"/>
    </source>
</evidence>
<proteinExistence type="predicted"/>
<keyword evidence="2" id="KW-1003">Cell membrane</keyword>
<evidence type="ECO:0000259" key="13">
    <source>
        <dbReference type="PROSITE" id="PS50262"/>
    </source>
</evidence>
<feature type="transmembrane region" description="Helical" evidence="11">
    <location>
        <begin position="212"/>
        <end position="239"/>
    </location>
</feature>
<feature type="domain" description="G-protein coupled receptors family 1 profile" evidence="13">
    <location>
        <begin position="147"/>
        <end position="430"/>
    </location>
</feature>
<evidence type="ECO:0000256" key="6">
    <source>
        <dbReference type="ARBA" id="ARBA00023136"/>
    </source>
</evidence>
<keyword evidence="4 11" id="KW-1133">Transmembrane helix</keyword>
<reference evidence="14 15" key="1">
    <citation type="submission" date="2024-02" db="EMBL/GenBank/DDBJ databases">
        <authorList>
            <person name="Daric V."/>
            <person name="Darras S."/>
        </authorList>
    </citation>
    <scope>NUCLEOTIDE SEQUENCE [LARGE SCALE GENOMIC DNA]</scope>
</reference>
<sequence>MLPVVIVCIFIFAGRITGQTTENEVESGLDQRNLFLLTNQAGEEELLRIIAEMKKMQMTTATTRVPPVGKNATEMLMNDTTSTVTLGPFRALPEELLNTTCGAFPACTVQYISEENRTIDLVVHCDRPVASFIAALTIILCVIIVLCNLLIIVVTLRTKSLRRPNGCFKLSLAAADLVAGAIVLPSAIYNIFNEISYSDVEPFPLSSIMPRYTATAVVCGIAGILSSVAAVYSLLLLAIDNFLSMRWPLQYRIGDVMTKTRAIVAVLIIWLFAIMVSAFPILSNDFIEYGLNYVTMQYIPVIKPSSIPNIFKYWHAVVYVIFVWGIPFVATWTLTIMSSMESNRMLKGLRQARDHSMPSASALDKVERNFRRTVAVVLVMFTVTVLPVLVVLLYIAFSPPGYCFSGPTSIAFFISSYILICGRFLNVIIYNIFHKEFREASWAFYADILNCCGCGDKFYPGSRKRTMSKSDASEKKPFRVHKSGRGKNELKAPTTKTRSTSVNGDATGSSITPSSREQRPSDSSVDTAKTSPEPKV</sequence>
<feature type="signal peptide" evidence="12">
    <location>
        <begin position="1"/>
        <end position="18"/>
    </location>
</feature>
<accession>A0ABP0FTP9</accession>
<feature type="transmembrane region" description="Helical" evidence="11">
    <location>
        <begin position="168"/>
        <end position="192"/>
    </location>
</feature>
<protein>
    <recommendedName>
        <fullName evidence="13">G-protein coupled receptors family 1 profile domain-containing protein</fullName>
    </recommendedName>
</protein>
<keyword evidence="12" id="KW-0732">Signal</keyword>
<dbReference type="EMBL" id="CAWYQH010000096">
    <property type="protein sequence ID" value="CAK8683006.1"/>
    <property type="molecule type" value="Genomic_DNA"/>
</dbReference>
<evidence type="ECO:0000256" key="9">
    <source>
        <dbReference type="ARBA" id="ARBA00023224"/>
    </source>
</evidence>
<evidence type="ECO:0000313" key="15">
    <source>
        <dbReference type="Proteomes" id="UP001642483"/>
    </source>
</evidence>
<comment type="caution">
    <text evidence="14">The sequence shown here is derived from an EMBL/GenBank/DDBJ whole genome shotgun (WGS) entry which is preliminary data.</text>
</comment>
<feature type="transmembrane region" description="Helical" evidence="11">
    <location>
        <begin position="374"/>
        <end position="397"/>
    </location>
</feature>
<evidence type="ECO:0000256" key="3">
    <source>
        <dbReference type="ARBA" id="ARBA00022692"/>
    </source>
</evidence>
<name>A0ABP0FTP9_CLALP</name>
<feature type="transmembrane region" description="Helical" evidence="11">
    <location>
        <begin position="260"/>
        <end position="282"/>
    </location>
</feature>
<dbReference type="PRINTS" id="PR00237">
    <property type="entry name" value="GPCRRHODOPSN"/>
</dbReference>
<feature type="transmembrane region" description="Helical" evidence="11">
    <location>
        <begin position="409"/>
        <end position="433"/>
    </location>
</feature>